<dbReference type="InterPro" id="IPR015943">
    <property type="entry name" value="WD40/YVTN_repeat-like_dom_sf"/>
</dbReference>
<feature type="coiled-coil region" evidence="4">
    <location>
        <begin position="75"/>
        <end position="187"/>
    </location>
</feature>
<comment type="caution">
    <text evidence="5">The sequence shown here is derived from an EMBL/GenBank/DDBJ whole genome shotgun (WGS) entry which is preliminary data.</text>
</comment>
<dbReference type="Gene3D" id="2.130.10.10">
    <property type="entry name" value="YVTN repeat-like/Quinoprotein amine dehydrogenase"/>
    <property type="match status" value="3"/>
</dbReference>
<protein>
    <recommendedName>
        <fullName evidence="7">Autophagy-related protein 16 domain-containing protein</fullName>
    </recommendedName>
</protein>
<keyword evidence="4" id="KW-0175">Coiled coil</keyword>
<keyword evidence="2" id="KW-0677">Repeat</keyword>
<dbReference type="SMART" id="SM00320">
    <property type="entry name" value="WD40"/>
    <property type="match status" value="7"/>
</dbReference>
<dbReference type="InterPro" id="IPR045160">
    <property type="entry name" value="ATG16"/>
</dbReference>
<dbReference type="InterPro" id="IPR019775">
    <property type="entry name" value="WD40_repeat_CS"/>
</dbReference>
<dbReference type="CDD" id="cd00200">
    <property type="entry name" value="WD40"/>
    <property type="match status" value="1"/>
</dbReference>
<dbReference type="PROSITE" id="PS00678">
    <property type="entry name" value="WD_REPEATS_1"/>
    <property type="match status" value="2"/>
</dbReference>
<dbReference type="AlphaFoldDB" id="A0A9P1MW69"/>
<keyword evidence="1 3" id="KW-0853">WD repeat</keyword>
<dbReference type="Pfam" id="PF00400">
    <property type="entry name" value="WD40"/>
    <property type="match status" value="6"/>
</dbReference>
<dbReference type="Proteomes" id="UP001152747">
    <property type="component" value="Unassembled WGS sequence"/>
</dbReference>
<gene>
    <name evidence="5" type="ORF">CAMP_LOCUS3750</name>
</gene>
<evidence type="ECO:0000256" key="1">
    <source>
        <dbReference type="ARBA" id="ARBA00022574"/>
    </source>
</evidence>
<dbReference type="InterPro" id="IPR020472">
    <property type="entry name" value="WD40_PAC1"/>
</dbReference>
<dbReference type="InterPro" id="IPR001680">
    <property type="entry name" value="WD40_rpt"/>
</dbReference>
<dbReference type="GO" id="GO:0043495">
    <property type="term" value="F:protein-membrane adaptor activity"/>
    <property type="evidence" value="ECO:0007669"/>
    <property type="project" value="TreeGrafter"/>
</dbReference>
<organism evidence="5 6">
    <name type="scientific">Caenorhabditis angaria</name>
    <dbReference type="NCBI Taxonomy" id="860376"/>
    <lineage>
        <taxon>Eukaryota</taxon>
        <taxon>Metazoa</taxon>
        <taxon>Ecdysozoa</taxon>
        <taxon>Nematoda</taxon>
        <taxon>Chromadorea</taxon>
        <taxon>Rhabditida</taxon>
        <taxon>Rhabditina</taxon>
        <taxon>Rhabditomorpha</taxon>
        <taxon>Rhabditoidea</taxon>
        <taxon>Rhabditidae</taxon>
        <taxon>Peloderinae</taxon>
        <taxon>Caenorhabditis</taxon>
    </lineage>
</organism>
<feature type="repeat" description="WD" evidence="3">
    <location>
        <begin position="230"/>
        <end position="270"/>
    </location>
</feature>
<dbReference type="GO" id="GO:0034045">
    <property type="term" value="C:phagophore assembly site membrane"/>
    <property type="evidence" value="ECO:0007669"/>
    <property type="project" value="TreeGrafter"/>
</dbReference>
<reference evidence="5" key="1">
    <citation type="submission" date="2022-11" db="EMBL/GenBank/DDBJ databases">
        <authorList>
            <person name="Kikuchi T."/>
        </authorList>
    </citation>
    <scope>NUCLEOTIDE SEQUENCE</scope>
    <source>
        <strain evidence="5">PS1010</strain>
    </source>
</reference>
<feature type="repeat" description="WD" evidence="3">
    <location>
        <begin position="317"/>
        <end position="357"/>
    </location>
</feature>
<dbReference type="PROSITE" id="PS50082">
    <property type="entry name" value="WD_REPEATS_2"/>
    <property type="match status" value="4"/>
</dbReference>
<dbReference type="InterPro" id="IPR036322">
    <property type="entry name" value="WD40_repeat_dom_sf"/>
</dbReference>
<dbReference type="OrthoDB" id="6262491at2759"/>
<evidence type="ECO:0000256" key="4">
    <source>
        <dbReference type="SAM" id="Coils"/>
    </source>
</evidence>
<evidence type="ECO:0000313" key="5">
    <source>
        <dbReference type="EMBL" id="CAI5441113.1"/>
    </source>
</evidence>
<feature type="repeat" description="WD" evidence="3">
    <location>
        <begin position="275"/>
        <end position="316"/>
    </location>
</feature>
<dbReference type="PRINTS" id="PR00320">
    <property type="entry name" value="GPROTEINBRPT"/>
</dbReference>
<evidence type="ECO:0008006" key="7">
    <source>
        <dbReference type="Google" id="ProtNLM"/>
    </source>
</evidence>
<dbReference type="PANTHER" id="PTHR19878">
    <property type="entry name" value="AUTOPHAGY PROTEIN 16-LIKE"/>
    <property type="match status" value="1"/>
</dbReference>
<dbReference type="SUPFAM" id="SSF50978">
    <property type="entry name" value="WD40 repeat-like"/>
    <property type="match status" value="1"/>
</dbReference>
<evidence type="ECO:0000256" key="3">
    <source>
        <dbReference type="PROSITE-ProRule" id="PRU00221"/>
    </source>
</evidence>
<dbReference type="GO" id="GO:0000045">
    <property type="term" value="P:autophagosome assembly"/>
    <property type="evidence" value="ECO:0007669"/>
    <property type="project" value="InterPro"/>
</dbReference>
<dbReference type="GO" id="GO:0000421">
    <property type="term" value="C:autophagosome membrane"/>
    <property type="evidence" value="ECO:0007669"/>
    <property type="project" value="TreeGrafter"/>
</dbReference>
<evidence type="ECO:0000313" key="6">
    <source>
        <dbReference type="Proteomes" id="UP001152747"/>
    </source>
</evidence>
<evidence type="ECO:0000256" key="2">
    <source>
        <dbReference type="ARBA" id="ARBA00022737"/>
    </source>
</evidence>
<accession>A0A9P1MW69</accession>
<feature type="repeat" description="WD" evidence="3">
    <location>
        <begin position="458"/>
        <end position="487"/>
    </location>
</feature>
<sequence>MEPSSSYRLDILNQLDAREQQQKPIQTMFRHYATMAEQVKRNKKMQSVSGADQIAALKEEVATVYRMKNKNDQDLINSNRKFADLESKYAQMQSQKEQADKLAEKLAENIERLENDMVQLKDDNNVVTVERVALANACQELSEKKTQLEMERVQLIDKIRELQEKRAEFMNAEIALQEERAQKLLMEQIAKAAQDISYDERASSAFGNSPETSDEFMMTDVIPNTQKFRISAHDGDVNDIEWFTEDTFATAGNDNKVRIWSLTPNKSGATKIASLIGSNGSVTRLDYEPERRVCLAASNDKTCRLWNVDSQRLLATFSGHTDKVSSARLHQTHNVVSGSSDRTIKLWDVASLRCLKTCMVGSIVYDIIAKCGGCHSSFASGHFDKKLRFWDSRQNDPTKILELDQKITSLDIAIDGSHLLASCRDDTLHVIDIRTYFTVHTYSAENYRTACDNNRAIFSSTGDYIASGAANGSIFIWNTKTTRLEKVLRAPRAPDGNSILSLSWNQSGRGLLACDKQKTCSLWR</sequence>
<name>A0A9P1MW69_9PELO</name>
<proteinExistence type="predicted"/>
<keyword evidence="6" id="KW-1185">Reference proteome</keyword>
<dbReference type="GO" id="GO:0034274">
    <property type="term" value="C:Atg12-Atg5-Atg16 complex"/>
    <property type="evidence" value="ECO:0007669"/>
    <property type="project" value="TreeGrafter"/>
</dbReference>
<dbReference type="PANTHER" id="PTHR19878:SF14">
    <property type="entry name" value="AUTOPHAGIC-RELATED PROTEIN 16.2"/>
    <property type="match status" value="1"/>
</dbReference>
<dbReference type="EMBL" id="CANHGI010000002">
    <property type="protein sequence ID" value="CAI5441113.1"/>
    <property type="molecule type" value="Genomic_DNA"/>
</dbReference>
<dbReference type="PROSITE" id="PS50294">
    <property type="entry name" value="WD_REPEATS_REGION"/>
    <property type="match status" value="3"/>
</dbReference>